<dbReference type="Proteomes" id="UP000199550">
    <property type="component" value="Unassembled WGS sequence"/>
</dbReference>
<name>A0A1I4IQV4_9RHOB</name>
<evidence type="ECO:0000313" key="1">
    <source>
        <dbReference type="EMBL" id="SFL56447.1"/>
    </source>
</evidence>
<dbReference type="AlphaFoldDB" id="A0A1I4IQV4"/>
<gene>
    <name evidence="1" type="ORF">SAMN04488004_12831</name>
</gene>
<accession>A0A1I4IQV4</accession>
<dbReference type="EMBL" id="FOTF01000028">
    <property type="protein sequence ID" value="SFL56447.1"/>
    <property type="molecule type" value="Genomic_DNA"/>
</dbReference>
<sequence>MSGSYVKYDRVSATIPMAHSQNLTMTVNNLGFQIKYRGLQKYMLELLA</sequence>
<protein>
    <submittedName>
        <fullName evidence="1">Uncharacterized protein</fullName>
    </submittedName>
</protein>
<evidence type="ECO:0000313" key="2">
    <source>
        <dbReference type="Proteomes" id="UP000199550"/>
    </source>
</evidence>
<proteinExistence type="predicted"/>
<reference evidence="1 2" key="1">
    <citation type="submission" date="2016-10" db="EMBL/GenBank/DDBJ databases">
        <authorList>
            <person name="de Groot N.N."/>
        </authorList>
    </citation>
    <scope>NUCLEOTIDE SEQUENCE [LARGE SCALE GENOMIC DNA]</scope>
    <source>
        <strain evidence="1 2">DSM 16199</strain>
    </source>
</reference>
<organism evidence="1 2">
    <name type="scientific">Loktanella salsilacus</name>
    <dbReference type="NCBI Taxonomy" id="195913"/>
    <lineage>
        <taxon>Bacteria</taxon>
        <taxon>Pseudomonadati</taxon>
        <taxon>Pseudomonadota</taxon>
        <taxon>Alphaproteobacteria</taxon>
        <taxon>Rhodobacterales</taxon>
        <taxon>Roseobacteraceae</taxon>
        <taxon>Loktanella</taxon>
    </lineage>
</organism>
<keyword evidence="2" id="KW-1185">Reference proteome</keyword>